<dbReference type="Proteomes" id="UP001152484">
    <property type="component" value="Unassembled WGS sequence"/>
</dbReference>
<dbReference type="OrthoDB" id="1884080at2759"/>
<feature type="region of interest" description="Disordered" evidence="1">
    <location>
        <begin position="166"/>
        <end position="225"/>
    </location>
</feature>
<comment type="caution">
    <text evidence="2">The sequence shown here is derived from an EMBL/GenBank/DDBJ whole genome shotgun (WGS) entry which is preliminary data.</text>
</comment>
<protein>
    <submittedName>
        <fullName evidence="2">Uncharacterized protein</fullName>
    </submittedName>
</protein>
<feature type="region of interest" description="Disordered" evidence="1">
    <location>
        <begin position="61"/>
        <end position="139"/>
    </location>
</feature>
<dbReference type="EMBL" id="CAMAPE010000004">
    <property type="protein sequence ID" value="CAH9061723.1"/>
    <property type="molecule type" value="Genomic_DNA"/>
</dbReference>
<dbReference type="AlphaFoldDB" id="A0A9P1DYV4"/>
<name>A0A9P1DYV4_CUSEU</name>
<accession>A0A9P1DYV4</accession>
<organism evidence="2 3">
    <name type="scientific">Cuscuta europaea</name>
    <name type="common">European dodder</name>
    <dbReference type="NCBI Taxonomy" id="41803"/>
    <lineage>
        <taxon>Eukaryota</taxon>
        <taxon>Viridiplantae</taxon>
        <taxon>Streptophyta</taxon>
        <taxon>Embryophyta</taxon>
        <taxon>Tracheophyta</taxon>
        <taxon>Spermatophyta</taxon>
        <taxon>Magnoliopsida</taxon>
        <taxon>eudicotyledons</taxon>
        <taxon>Gunneridae</taxon>
        <taxon>Pentapetalae</taxon>
        <taxon>asterids</taxon>
        <taxon>lamiids</taxon>
        <taxon>Solanales</taxon>
        <taxon>Convolvulaceae</taxon>
        <taxon>Cuscuteae</taxon>
        <taxon>Cuscuta</taxon>
        <taxon>Cuscuta subgen. Cuscuta</taxon>
    </lineage>
</organism>
<evidence type="ECO:0000313" key="3">
    <source>
        <dbReference type="Proteomes" id="UP001152484"/>
    </source>
</evidence>
<keyword evidence="3" id="KW-1185">Reference proteome</keyword>
<gene>
    <name evidence="2" type="ORF">CEURO_LOCUS1789</name>
</gene>
<feature type="compositionally biased region" description="Polar residues" evidence="1">
    <location>
        <begin position="105"/>
        <end position="123"/>
    </location>
</feature>
<feature type="compositionally biased region" description="Basic and acidic residues" evidence="1">
    <location>
        <begin position="91"/>
        <end position="104"/>
    </location>
</feature>
<reference evidence="2" key="1">
    <citation type="submission" date="2022-07" db="EMBL/GenBank/DDBJ databases">
        <authorList>
            <person name="Macas J."/>
            <person name="Novak P."/>
            <person name="Neumann P."/>
        </authorList>
    </citation>
    <scope>NUCLEOTIDE SEQUENCE</scope>
</reference>
<feature type="region of interest" description="Disordered" evidence="1">
    <location>
        <begin position="23"/>
        <end position="45"/>
    </location>
</feature>
<sequence length="318" mass="34678">MESSSAVHCIHEEEDEDAYIEINLDQSPVEEQRGRRRRKKLKDDDEVEFRVSFREGAALPTFVSVSSPPPPSSVACLPPGRRKPSSFGPVDPRRNMGDDGDQCHHSATSETDSKQLLLSTSRKGSCRRAEEGGTESGLSGGIMSVMLKFRYFMSCPWKAWRIRSHHLPSSSSSPTTSGSTGSSSRGFQINTASSKPILPRQKQSPPHRQQEMSSTRSDVTTADRSRSSVLLLQGLGVKLRELVAPDSHHAKCGGGGVMPSKSCPASVKSTPLHHHHHQWATSAASSFTGKLVYTRDNSVQAAIAHCNRSSGRSQDFTL</sequence>
<evidence type="ECO:0000313" key="2">
    <source>
        <dbReference type="EMBL" id="CAH9061723.1"/>
    </source>
</evidence>
<feature type="compositionally biased region" description="Low complexity" evidence="1">
    <location>
        <begin position="168"/>
        <end position="184"/>
    </location>
</feature>
<feature type="compositionally biased region" description="Polar residues" evidence="1">
    <location>
        <begin position="185"/>
        <end position="194"/>
    </location>
</feature>
<proteinExistence type="predicted"/>
<feature type="compositionally biased region" description="Polar residues" evidence="1">
    <location>
        <begin position="201"/>
        <end position="220"/>
    </location>
</feature>
<evidence type="ECO:0000256" key="1">
    <source>
        <dbReference type="SAM" id="MobiDB-lite"/>
    </source>
</evidence>